<comment type="caution">
    <text evidence="2">The sequence shown here is derived from an EMBL/GenBank/DDBJ whole genome shotgun (WGS) entry which is preliminary data.</text>
</comment>
<sequence length="183" mass="20750">MLTKYVSDEQWKKEAVYEVGDVVYNTITVSGDKGVYSAGSKFRICDIQADTSTRNLKEYDVSRFVTKYVSFILASEETDDLIRCQAGDFRLYHEGEKMKESNLAIQLLAVGSVLLILMILTVIVIAVFFDKNNRIAWSVAWTVCGIASIYSAVLYLLSMYGFNRIENSLSYRAAKKEKENTNE</sequence>
<evidence type="ECO:0000313" key="3">
    <source>
        <dbReference type="Proteomes" id="UP000283295"/>
    </source>
</evidence>
<accession>A0A3R6A1A7</accession>
<keyword evidence="1" id="KW-0812">Transmembrane</keyword>
<feature type="transmembrane region" description="Helical" evidence="1">
    <location>
        <begin position="107"/>
        <end position="129"/>
    </location>
</feature>
<reference evidence="2 3" key="1">
    <citation type="submission" date="2018-08" db="EMBL/GenBank/DDBJ databases">
        <title>A genome reference for cultivated species of the human gut microbiota.</title>
        <authorList>
            <person name="Zou Y."/>
            <person name="Xue W."/>
            <person name="Luo G."/>
        </authorList>
    </citation>
    <scope>NUCLEOTIDE SEQUENCE [LARGE SCALE GENOMIC DNA]</scope>
    <source>
        <strain evidence="2 3">AF22-21</strain>
    </source>
</reference>
<keyword evidence="1" id="KW-1133">Transmembrane helix</keyword>
<gene>
    <name evidence="2" type="ORF">DWX94_04090</name>
</gene>
<protein>
    <submittedName>
        <fullName evidence="2">Uncharacterized protein</fullName>
    </submittedName>
</protein>
<dbReference type="AlphaFoldDB" id="A0A3R6A1A7"/>
<proteinExistence type="predicted"/>
<name>A0A3R6A1A7_9FIRM</name>
<dbReference type="EMBL" id="QRVK01000006">
    <property type="protein sequence ID" value="RGS43504.1"/>
    <property type="molecule type" value="Genomic_DNA"/>
</dbReference>
<evidence type="ECO:0000256" key="1">
    <source>
        <dbReference type="SAM" id="Phobius"/>
    </source>
</evidence>
<evidence type="ECO:0000313" key="2">
    <source>
        <dbReference type="EMBL" id="RGS43504.1"/>
    </source>
</evidence>
<dbReference type="Proteomes" id="UP000283295">
    <property type="component" value="Unassembled WGS sequence"/>
</dbReference>
<keyword evidence="1" id="KW-0472">Membrane</keyword>
<organism evidence="2 3">
    <name type="scientific">Coprococcus eutactus</name>
    <dbReference type="NCBI Taxonomy" id="33043"/>
    <lineage>
        <taxon>Bacteria</taxon>
        <taxon>Bacillati</taxon>
        <taxon>Bacillota</taxon>
        <taxon>Clostridia</taxon>
        <taxon>Lachnospirales</taxon>
        <taxon>Lachnospiraceae</taxon>
        <taxon>Coprococcus</taxon>
    </lineage>
</organism>
<feature type="transmembrane region" description="Helical" evidence="1">
    <location>
        <begin position="135"/>
        <end position="157"/>
    </location>
</feature>